<evidence type="ECO:0008006" key="3">
    <source>
        <dbReference type="Google" id="ProtNLM"/>
    </source>
</evidence>
<accession>A0ABT1P1R1</accession>
<reference evidence="1" key="1">
    <citation type="thesis" date="2020" institute="Technische Universitat Dresden" country="Dresden, Germany">
        <title>The Agarolytic System of Microbulbifer elongatus PORT2, Isolated from Batu Karas, Pangandaran West Java Indonesia.</title>
        <authorList>
            <person name="Anggraeni S.R."/>
        </authorList>
    </citation>
    <scope>NUCLEOTIDE SEQUENCE</scope>
    <source>
        <strain evidence="1">PORT2</strain>
    </source>
</reference>
<dbReference type="Proteomes" id="UP001205566">
    <property type="component" value="Unassembled WGS sequence"/>
</dbReference>
<name>A0ABT1P1R1_9GAMM</name>
<dbReference type="RefSeq" id="WP_255875028.1">
    <property type="nucleotide sequence ID" value="NZ_JACASI010000031.1"/>
</dbReference>
<dbReference type="EMBL" id="JACASI010000031">
    <property type="protein sequence ID" value="MCQ3830031.1"/>
    <property type="molecule type" value="Genomic_DNA"/>
</dbReference>
<proteinExistence type="predicted"/>
<gene>
    <name evidence="1" type="ORF">HXX02_11285</name>
</gene>
<sequence length="259" mass="27886">MNEHRQTQPPAVTDEQLSAFLDGELPEPQMDEIRALLLEHESLADRLAQLAAVDQTVSQTYSAIDQRPMPDGITSLLEKERGGSAQVIAFPLWRRAQRQVHQQLQRHAGMAAAIALAIGLGAGWLLPTTANNEGQWQTVAAGLEQAPSGASLTLPDGRAITPRLTFRNQQGNYCRQFQLREANGGSENIACRNDGGQWQLAASVQLDAVQAPGSYQTATGGSLLDSALDAMAAETLAPAQEQKIIGKGWNKTEAEPSTR</sequence>
<organism evidence="1 2">
    <name type="scientific">Microbulbifer elongatus</name>
    <dbReference type="NCBI Taxonomy" id="86173"/>
    <lineage>
        <taxon>Bacteria</taxon>
        <taxon>Pseudomonadati</taxon>
        <taxon>Pseudomonadota</taxon>
        <taxon>Gammaproteobacteria</taxon>
        <taxon>Cellvibrionales</taxon>
        <taxon>Microbulbiferaceae</taxon>
        <taxon>Microbulbifer</taxon>
    </lineage>
</organism>
<protein>
    <recommendedName>
        <fullName evidence="3">Anti-sigma factor</fullName>
    </recommendedName>
</protein>
<keyword evidence="2" id="KW-1185">Reference proteome</keyword>
<evidence type="ECO:0000313" key="1">
    <source>
        <dbReference type="EMBL" id="MCQ3830031.1"/>
    </source>
</evidence>
<evidence type="ECO:0000313" key="2">
    <source>
        <dbReference type="Proteomes" id="UP001205566"/>
    </source>
</evidence>
<comment type="caution">
    <text evidence="1">The sequence shown here is derived from an EMBL/GenBank/DDBJ whole genome shotgun (WGS) entry which is preliminary data.</text>
</comment>